<gene>
    <name evidence="1" type="ORF">GSMUA_13250.1</name>
</gene>
<evidence type="ECO:0000313" key="3">
    <source>
        <dbReference type="Proteomes" id="UP000012960"/>
    </source>
</evidence>
<evidence type="ECO:0000313" key="1">
    <source>
        <dbReference type="EMBL" id="CAG1864303.1"/>
    </source>
</evidence>
<organism evidence="2 3">
    <name type="scientific">Musa acuminata subsp. malaccensis</name>
    <name type="common">Wild banana</name>
    <name type="synonym">Musa malaccensis</name>
    <dbReference type="NCBI Taxonomy" id="214687"/>
    <lineage>
        <taxon>Eukaryota</taxon>
        <taxon>Viridiplantae</taxon>
        <taxon>Streptophyta</taxon>
        <taxon>Embryophyta</taxon>
        <taxon>Tracheophyta</taxon>
        <taxon>Spermatophyta</taxon>
        <taxon>Magnoliopsida</taxon>
        <taxon>Liliopsida</taxon>
        <taxon>Zingiberales</taxon>
        <taxon>Musaceae</taxon>
        <taxon>Musa</taxon>
    </lineage>
</organism>
<reference evidence="2" key="2">
    <citation type="submission" date="2021-05" db="UniProtKB">
        <authorList>
            <consortium name="EnsemblPlants"/>
        </authorList>
    </citation>
    <scope>IDENTIFICATION</scope>
    <source>
        <strain evidence="2">subsp. malaccensis</strain>
    </source>
</reference>
<accession>A0A804L6U5</accession>
<sequence length="37" mass="4454">MDWILLYRLCYDRASIKTSTIRKLSFDEKTVSEMLKV</sequence>
<evidence type="ECO:0000313" key="2">
    <source>
        <dbReference type="EnsemblPlants" id="Ma11_p11660.1"/>
    </source>
</evidence>
<keyword evidence="3" id="KW-1185">Reference proteome</keyword>
<dbReference type="InParanoid" id="A0A804L6U5"/>
<name>A0A804L6U5_MUSAM</name>
<proteinExistence type="predicted"/>
<dbReference type="EnsemblPlants" id="Ma11_t11660.1">
    <property type="protein sequence ID" value="Ma11_p11660.1"/>
    <property type="gene ID" value="Ma11_g11660"/>
</dbReference>
<dbReference type="Gramene" id="Ma11_t11660.1">
    <property type="protein sequence ID" value="Ma11_p11660.1"/>
    <property type="gene ID" value="Ma11_g11660"/>
</dbReference>
<reference evidence="1" key="1">
    <citation type="submission" date="2021-03" db="EMBL/GenBank/DDBJ databases">
        <authorList>
            <consortium name="Genoscope - CEA"/>
            <person name="William W."/>
        </authorList>
    </citation>
    <scope>NUCLEOTIDE SEQUENCE</scope>
    <source>
        <strain evidence="1">Doubled-haploid Pahang</strain>
    </source>
</reference>
<dbReference type="EMBL" id="HG996475">
    <property type="protein sequence ID" value="CAG1864303.1"/>
    <property type="molecule type" value="Genomic_DNA"/>
</dbReference>
<protein>
    <submittedName>
        <fullName evidence="1">(wild Malaysian banana) hypothetical protein</fullName>
    </submittedName>
</protein>
<dbReference type="AlphaFoldDB" id="A0A804L6U5"/>
<dbReference type="Proteomes" id="UP000012960">
    <property type="component" value="Unplaced"/>
</dbReference>